<protein>
    <submittedName>
        <fullName evidence="1">14815_t:CDS:1</fullName>
    </submittedName>
</protein>
<reference evidence="1" key="1">
    <citation type="submission" date="2021-06" db="EMBL/GenBank/DDBJ databases">
        <authorList>
            <person name="Kallberg Y."/>
            <person name="Tangrot J."/>
            <person name="Rosling A."/>
        </authorList>
    </citation>
    <scope>NUCLEOTIDE SEQUENCE</scope>
    <source>
        <strain evidence="1">MA461A</strain>
    </source>
</reference>
<sequence length="97" mass="11641">QLHQGAKMKNWKQHNNTKKVHEKLYAPSDPKDLSSNTYFTLIVKNMFVSKEEHTYENAVWTQTVLEIIFNEEYFSSKIDIEYVDIWTKRIMTNEQNI</sequence>
<keyword evidence="2" id="KW-1185">Reference proteome</keyword>
<name>A0ACA9SY89_9GLOM</name>
<accession>A0ACA9SY89</accession>
<proteinExistence type="predicted"/>
<gene>
    <name evidence="1" type="ORF">RPERSI_LOCUS36802</name>
</gene>
<comment type="caution">
    <text evidence="1">The sequence shown here is derived from an EMBL/GenBank/DDBJ whole genome shotgun (WGS) entry which is preliminary data.</text>
</comment>
<evidence type="ECO:0000313" key="2">
    <source>
        <dbReference type="Proteomes" id="UP000789920"/>
    </source>
</evidence>
<dbReference type="EMBL" id="CAJVQC010178971">
    <property type="protein sequence ID" value="CAG8851921.1"/>
    <property type="molecule type" value="Genomic_DNA"/>
</dbReference>
<feature type="non-terminal residue" evidence="1">
    <location>
        <position position="97"/>
    </location>
</feature>
<feature type="non-terminal residue" evidence="1">
    <location>
        <position position="1"/>
    </location>
</feature>
<organism evidence="1 2">
    <name type="scientific">Racocetra persica</name>
    <dbReference type="NCBI Taxonomy" id="160502"/>
    <lineage>
        <taxon>Eukaryota</taxon>
        <taxon>Fungi</taxon>
        <taxon>Fungi incertae sedis</taxon>
        <taxon>Mucoromycota</taxon>
        <taxon>Glomeromycotina</taxon>
        <taxon>Glomeromycetes</taxon>
        <taxon>Diversisporales</taxon>
        <taxon>Gigasporaceae</taxon>
        <taxon>Racocetra</taxon>
    </lineage>
</organism>
<dbReference type="Proteomes" id="UP000789920">
    <property type="component" value="Unassembled WGS sequence"/>
</dbReference>
<evidence type="ECO:0000313" key="1">
    <source>
        <dbReference type="EMBL" id="CAG8851921.1"/>
    </source>
</evidence>